<dbReference type="PANTHER" id="PTHR13119:SF12">
    <property type="entry name" value="PROTEIN SUPPRESSOR OF SABLE"/>
    <property type="match status" value="1"/>
</dbReference>
<organism evidence="5 6">
    <name type="scientific">Puccinia striiformis</name>
    <dbReference type="NCBI Taxonomy" id="27350"/>
    <lineage>
        <taxon>Eukaryota</taxon>
        <taxon>Fungi</taxon>
        <taxon>Dikarya</taxon>
        <taxon>Basidiomycota</taxon>
        <taxon>Pucciniomycotina</taxon>
        <taxon>Pucciniomycetes</taxon>
        <taxon>Pucciniales</taxon>
        <taxon>Pucciniaceae</taxon>
        <taxon>Puccinia</taxon>
    </lineage>
</organism>
<feature type="zinc finger region" description="C3H1-type" evidence="2">
    <location>
        <begin position="473"/>
        <end position="496"/>
    </location>
</feature>
<feature type="domain" description="C3H1-type" evidence="4">
    <location>
        <begin position="497"/>
        <end position="525"/>
    </location>
</feature>
<feature type="region of interest" description="Disordered" evidence="3">
    <location>
        <begin position="317"/>
        <end position="345"/>
    </location>
</feature>
<keyword evidence="6" id="KW-1185">Reference proteome</keyword>
<evidence type="ECO:0000259" key="4">
    <source>
        <dbReference type="PROSITE" id="PS50103"/>
    </source>
</evidence>
<dbReference type="GO" id="GO:0045892">
    <property type="term" value="P:negative regulation of DNA-templated transcription"/>
    <property type="evidence" value="ECO:0007669"/>
    <property type="project" value="InterPro"/>
</dbReference>
<evidence type="ECO:0000313" key="5">
    <source>
        <dbReference type="EMBL" id="POV95482.1"/>
    </source>
</evidence>
<dbReference type="Proteomes" id="UP000239156">
    <property type="component" value="Unassembled WGS sequence"/>
</dbReference>
<feature type="compositionally biased region" description="Low complexity" evidence="3">
    <location>
        <begin position="455"/>
        <end position="468"/>
    </location>
</feature>
<protein>
    <recommendedName>
        <fullName evidence="4">C3H1-type domain-containing protein</fullName>
    </recommendedName>
</protein>
<dbReference type="InterPro" id="IPR000571">
    <property type="entry name" value="Znf_CCCH"/>
</dbReference>
<dbReference type="Gene3D" id="4.10.1000.10">
    <property type="entry name" value="Zinc finger, CCCH-type"/>
    <property type="match status" value="1"/>
</dbReference>
<feature type="compositionally biased region" description="Low complexity" evidence="3">
    <location>
        <begin position="117"/>
        <end position="130"/>
    </location>
</feature>
<comment type="caution">
    <text evidence="5">The sequence shown here is derived from an EMBL/GenBank/DDBJ whole genome shotgun (WGS) entry which is preliminary data.</text>
</comment>
<keyword evidence="2" id="KW-0863">Zinc-finger</keyword>
<evidence type="ECO:0000256" key="1">
    <source>
        <dbReference type="ARBA" id="ARBA00022737"/>
    </source>
</evidence>
<dbReference type="InterPro" id="IPR045124">
    <property type="entry name" value="Su(sable)-like"/>
</dbReference>
<dbReference type="SMART" id="SM00356">
    <property type="entry name" value="ZnF_C3H1"/>
    <property type="match status" value="2"/>
</dbReference>
<feature type="domain" description="C3H1-type" evidence="4">
    <location>
        <begin position="473"/>
        <end position="496"/>
    </location>
</feature>
<dbReference type="AlphaFoldDB" id="A0A2S4UDX1"/>
<feature type="zinc finger region" description="C3H1-type" evidence="2">
    <location>
        <begin position="497"/>
        <end position="525"/>
    </location>
</feature>
<evidence type="ECO:0000256" key="3">
    <source>
        <dbReference type="SAM" id="MobiDB-lite"/>
    </source>
</evidence>
<dbReference type="PANTHER" id="PTHR13119">
    <property type="entry name" value="ZINC FINGER CCCH DOMAIN-CONTAINING PROTEI"/>
    <property type="match status" value="1"/>
</dbReference>
<reference evidence="5" key="1">
    <citation type="submission" date="2017-12" db="EMBL/GenBank/DDBJ databases">
        <title>Gene loss provides genomic basis for host adaptation in cereal stripe rust fungi.</title>
        <authorList>
            <person name="Xia C."/>
        </authorList>
    </citation>
    <scope>NUCLEOTIDE SEQUENCE [LARGE SCALE GENOMIC DNA]</scope>
    <source>
        <strain evidence="5">93-210</strain>
    </source>
</reference>
<feature type="region of interest" description="Disordered" evidence="3">
    <location>
        <begin position="388"/>
        <end position="473"/>
    </location>
</feature>
<dbReference type="VEuPathDB" id="FungiDB:PSTT_16217"/>
<keyword evidence="2" id="KW-0862">Zinc</keyword>
<evidence type="ECO:0000256" key="2">
    <source>
        <dbReference type="PROSITE-ProRule" id="PRU00723"/>
    </source>
</evidence>
<name>A0A2S4UDX1_9BASI</name>
<accession>A0A2S4UDX1</accession>
<proteinExistence type="predicted"/>
<keyword evidence="1" id="KW-0677">Repeat</keyword>
<dbReference type="GO" id="GO:0008270">
    <property type="term" value="F:zinc ion binding"/>
    <property type="evidence" value="ECO:0007669"/>
    <property type="project" value="UniProtKB-KW"/>
</dbReference>
<evidence type="ECO:0000313" key="6">
    <source>
        <dbReference type="Proteomes" id="UP000239156"/>
    </source>
</evidence>
<sequence length="792" mass="88699">MNTLNLLNSVLLNQSSSPISSSSSSSTAPSLDQSMITKTVLSILANSDEDEDEKPERLKSYLTHSTQLSMLPETELNQIILSLLHQHREDQQQQPKLTRSSSQRITIGKHRFHTRSPHPSSSTPSTPPFSARQSTVPPALNVQPPADKLNATAIEFKPILSRTLSMPFQSKPTTIITQPGSDRLAPQHSPLFLDSTPRSASSAYFIHRPATPEIPRDPWLKDELDEPSPRIQSRLSHLHLQQTQEIEYNHHHHQQSNLSIFSPFENSVISPLKSPLPFIDTETVELNRTEPSCPTALEWGMSPEMTTEMAQFTVWDHSDSDGSNSQPPAIIHHPPTRSEDDDDDELNRYWMTPFEELSNALRGSGISDIAIDQALHLNGFDTSKSMDYLLNNPHQNPASLSVSDSNNNRDSSPIRRPISPALSSTVSGAVASSRPNSPRFVHTKSPTFIKRNLKSSDSPSPSIIDTSSATDNSPSHRVCRFYLQGCCLRSDCKFSHDVGKAICRFWLKGHCLKGESKCDFLHEIPDLVSPEDPKIIEPPVEIKVKSFTEEFPSLTESKNLLTTQTTNKLPNSKKLREVKLLPNLKDMKSDSPSLQKLSETYQAKTLELRQIVEEGSERHRKMKEEIRMIGGTIISERNRLMKDAVRAGVVDRASKVDQGPDRMHRGKEMGGGICLGVVSNTITKASLKERMEVLMDLHGLLPDDGVYYLEKFMMALKTEGYQGLAYVLTSSDDDHDDQDDRSVEKEDSHLEKSVVNWLDRKRFLWQSFSASNSNVHSLSESGIFCIDPIRKA</sequence>
<dbReference type="VEuPathDB" id="FungiDB:PSHT_15417"/>
<gene>
    <name evidence="5" type="ORF">PSTT_16217</name>
</gene>
<dbReference type="GO" id="GO:0003723">
    <property type="term" value="F:RNA binding"/>
    <property type="evidence" value="ECO:0007669"/>
    <property type="project" value="InterPro"/>
</dbReference>
<dbReference type="GO" id="GO:0005634">
    <property type="term" value="C:nucleus"/>
    <property type="evidence" value="ECO:0007669"/>
    <property type="project" value="TreeGrafter"/>
</dbReference>
<dbReference type="EMBL" id="PKSL01000342">
    <property type="protein sequence ID" value="POV95482.1"/>
    <property type="molecule type" value="Genomic_DNA"/>
</dbReference>
<feature type="compositionally biased region" description="Basic residues" evidence="3">
    <location>
        <begin position="107"/>
        <end position="116"/>
    </location>
</feature>
<feature type="compositionally biased region" description="Polar residues" evidence="3">
    <location>
        <begin position="92"/>
        <end position="105"/>
    </location>
</feature>
<keyword evidence="2" id="KW-0479">Metal-binding</keyword>
<dbReference type="VEuPathDB" id="FungiDB:PSHT_15416"/>
<dbReference type="PROSITE" id="PS50103">
    <property type="entry name" value="ZF_C3H1"/>
    <property type="match status" value="2"/>
</dbReference>
<feature type="compositionally biased region" description="Low complexity" evidence="3">
    <location>
        <begin position="399"/>
        <end position="411"/>
    </location>
</feature>
<feature type="region of interest" description="Disordered" evidence="3">
    <location>
        <begin position="90"/>
        <end position="144"/>
    </location>
</feature>